<organism evidence="1 2">
    <name type="scientific">Wuchereria bancrofti</name>
    <dbReference type="NCBI Taxonomy" id="6293"/>
    <lineage>
        <taxon>Eukaryota</taxon>
        <taxon>Metazoa</taxon>
        <taxon>Ecdysozoa</taxon>
        <taxon>Nematoda</taxon>
        <taxon>Chromadorea</taxon>
        <taxon>Rhabditida</taxon>
        <taxon>Spirurina</taxon>
        <taxon>Spiruromorpha</taxon>
        <taxon>Filarioidea</taxon>
        <taxon>Onchocercidae</taxon>
        <taxon>Wuchereria</taxon>
    </lineage>
</organism>
<name>J9DN38_WUCBA</name>
<evidence type="ECO:0000313" key="2">
    <source>
        <dbReference type="Proteomes" id="UP000004810"/>
    </source>
</evidence>
<accession>J9DN38</accession>
<protein>
    <submittedName>
        <fullName evidence="1">Uncharacterized protein</fullName>
    </submittedName>
</protein>
<dbReference type="Proteomes" id="UP000004810">
    <property type="component" value="Unassembled WGS sequence"/>
</dbReference>
<evidence type="ECO:0000313" key="1">
    <source>
        <dbReference type="EMBL" id="EJW70906.1"/>
    </source>
</evidence>
<reference evidence="2" key="1">
    <citation type="submission" date="2012-08" db="EMBL/GenBank/DDBJ databases">
        <title>The Genome Sequence of Wuchereria bancrofti.</title>
        <authorList>
            <person name="Nutman T.B."/>
            <person name="Fink D.L."/>
            <person name="Russ C."/>
            <person name="Young S."/>
            <person name="Zeng Q."/>
            <person name="Koehrsen M."/>
            <person name="Alvarado L."/>
            <person name="Berlin A."/>
            <person name="Chapman S.B."/>
            <person name="Chen Z."/>
            <person name="Freedman E."/>
            <person name="Gellesch M."/>
            <person name="Goldberg J."/>
            <person name="Griggs A."/>
            <person name="Gujja S."/>
            <person name="Heilman E.R."/>
            <person name="Heiman D."/>
            <person name="Hepburn T."/>
            <person name="Howarth C."/>
            <person name="Jen D."/>
            <person name="Larson L."/>
            <person name="Lewis B."/>
            <person name="Mehta T."/>
            <person name="Park D."/>
            <person name="Pearson M."/>
            <person name="Roberts A."/>
            <person name="Saif S."/>
            <person name="Shea T."/>
            <person name="Shenoy N."/>
            <person name="Sisk P."/>
            <person name="Stolte C."/>
            <person name="Sykes S."/>
            <person name="Walk T."/>
            <person name="White J."/>
            <person name="Yandava C."/>
            <person name="Haas B."/>
            <person name="Henn M.R."/>
            <person name="Nusbaum C."/>
            <person name="Birren B."/>
        </authorList>
    </citation>
    <scope>NUCLEOTIDE SEQUENCE [LARGE SCALE GENOMIC DNA]</scope>
    <source>
        <strain evidence="2">NA</strain>
    </source>
</reference>
<sequence length="95" mass="10420">MPIYFNKVLNVPIGRTGLSAMILPVSQLVVKLILGVAADHVDCFNVSYSYIRSKTLLYQRGYGVSVMELFLPGELEIIFIPSGGIGNYSVLSQHS</sequence>
<gene>
    <name evidence="1" type="ORF">WUBG_18188</name>
</gene>
<comment type="caution">
    <text evidence="1">The sequence shown here is derived from an EMBL/GenBank/DDBJ whole genome shotgun (WGS) entry which is preliminary data.</text>
</comment>
<dbReference type="EMBL" id="ADBV01020174">
    <property type="protein sequence ID" value="EJW70906.1"/>
    <property type="molecule type" value="Genomic_DNA"/>
</dbReference>
<dbReference type="AlphaFoldDB" id="J9DN38"/>
<proteinExistence type="predicted"/>